<feature type="compositionally biased region" description="Low complexity" evidence="1">
    <location>
        <begin position="324"/>
        <end position="338"/>
    </location>
</feature>
<name>A0AAD5H5P2_9CHLO</name>
<organism evidence="2 3">
    <name type="scientific">Chlorella ohadii</name>
    <dbReference type="NCBI Taxonomy" id="2649997"/>
    <lineage>
        <taxon>Eukaryota</taxon>
        <taxon>Viridiplantae</taxon>
        <taxon>Chlorophyta</taxon>
        <taxon>core chlorophytes</taxon>
        <taxon>Trebouxiophyceae</taxon>
        <taxon>Chlorellales</taxon>
        <taxon>Chlorellaceae</taxon>
        <taxon>Chlorella clade</taxon>
        <taxon>Chlorella</taxon>
    </lineage>
</organism>
<protein>
    <submittedName>
        <fullName evidence="2">Uncharacterized protein</fullName>
    </submittedName>
</protein>
<gene>
    <name evidence="2" type="ORF">COHA_005156</name>
</gene>
<evidence type="ECO:0000256" key="1">
    <source>
        <dbReference type="SAM" id="MobiDB-lite"/>
    </source>
</evidence>
<feature type="region of interest" description="Disordered" evidence="1">
    <location>
        <begin position="324"/>
        <end position="354"/>
    </location>
</feature>
<feature type="compositionally biased region" description="Basic residues" evidence="1">
    <location>
        <begin position="384"/>
        <end position="398"/>
    </location>
</feature>
<feature type="compositionally biased region" description="Gly residues" evidence="1">
    <location>
        <begin position="339"/>
        <end position="354"/>
    </location>
</feature>
<dbReference type="EMBL" id="JADXDR010000067">
    <property type="protein sequence ID" value="KAI7841190.1"/>
    <property type="molecule type" value="Genomic_DNA"/>
</dbReference>
<reference evidence="2" key="1">
    <citation type="submission" date="2020-11" db="EMBL/GenBank/DDBJ databases">
        <title>Chlorella ohadii genome sequencing and assembly.</title>
        <authorList>
            <person name="Murik O."/>
            <person name="Treves H."/>
            <person name="Kedem I."/>
            <person name="Shotland Y."/>
            <person name="Kaplan A."/>
        </authorList>
    </citation>
    <scope>NUCLEOTIDE SEQUENCE</scope>
    <source>
        <strain evidence="2">1</strain>
    </source>
</reference>
<keyword evidence="3" id="KW-1185">Reference proteome</keyword>
<accession>A0AAD5H5P2</accession>
<comment type="caution">
    <text evidence="2">The sequence shown here is derived from an EMBL/GenBank/DDBJ whole genome shotgun (WGS) entry which is preliminary data.</text>
</comment>
<dbReference type="Proteomes" id="UP001205105">
    <property type="component" value="Unassembled WGS sequence"/>
</dbReference>
<evidence type="ECO:0000313" key="3">
    <source>
        <dbReference type="Proteomes" id="UP001205105"/>
    </source>
</evidence>
<evidence type="ECO:0000313" key="2">
    <source>
        <dbReference type="EMBL" id="KAI7841190.1"/>
    </source>
</evidence>
<feature type="region of interest" description="Disordered" evidence="1">
    <location>
        <begin position="372"/>
        <end position="407"/>
    </location>
</feature>
<sequence length="407" mass="43071">MSSVIEALQGAFGGGQDVLFLNDVLRQYREIRKVYHYDYTAEDKQALKACATDLRPFTYSFLPAGGTYWVLSKAALHLACPIAAHPQMVKHPQQLGRLTRGGLVLLRLAAASEVFRVGYLVGSYRQGMECTRRLVELRSPLGGEISAIIRSRDPQHPLLKYEKQPAELNEDGSRPRIVNEANRVAQIAHLQKELAAAKGGQPLAASDHYNRNADEFLFQIMKQREQDVSVIQQGGGPAAAMVSGRPEAIRPEGARSHRAEYEAAGTAGMASATGISAAMGGGSLSAVTRGGGLVITDEPQAATPQSGAALQQQAAELAAAALGSGRSGTAAPGSSSAGGSSGSEAGGGGEDPFGMLLGGGLGGAWVAELSEDGAARGAAEEARQRRREAWKKRWWRRGGRGEEQQSW</sequence>
<dbReference type="AlphaFoldDB" id="A0AAD5H5P2"/>
<proteinExistence type="predicted"/>